<evidence type="ECO:0000256" key="3">
    <source>
        <dbReference type="PROSITE-ProRule" id="PRU00221"/>
    </source>
</evidence>
<feature type="compositionally biased region" description="Polar residues" evidence="4">
    <location>
        <begin position="461"/>
        <end position="480"/>
    </location>
</feature>
<evidence type="ECO:0008006" key="6">
    <source>
        <dbReference type="Google" id="ProtNLM"/>
    </source>
</evidence>
<dbReference type="InterPro" id="IPR020472">
    <property type="entry name" value="WD40_PAC1"/>
</dbReference>
<dbReference type="PRINTS" id="PR00320">
    <property type="entry name" value="GPROTEINBRPT"/>
</dbReference>
<dbReference type="PANTHER" id="PTHR22836:SF0">
    <property type="entry name" value="PRE-MRNA 3' END PROCESSING PROTEIN WDR33"/>
    <property type="match status" value="1"/>
</dbReference>
<dbReference type="InterPro" id="IPR015943">
    <property type="entry name" value="WD40/YVTN_repeat-like_dom_sf"/>
</dbReference>
<dbReference type="InterPro" id="IPR001680">
    <property type="entry name" value="WD40_rpt"/>
</dbReference>
<dbReference type="CDD" id="cd00200">
    <property type="entry name" value="WD40"/>
    <property type="match status" value="1"/>
</dbReference>
<evidence type="ECO:0000256" key="1">
    <source>
        <dbReference type="ARBA" id="ARBA00022574"/>
    </source>
</evidence>
<name>A0A7S4CXK8_9EUGL</name>
<dbReference type="AlphaFoldDB" id="A0A7S4CXK8"/>
<dbReference type="PROSITE" id="PS50082">
    <property type="entry name" value="WD_REPEATS_2"/>
    <property type="match status" value="3"/>
</dbReference>
<evidence type="ECO:0000313" key="5">
    <source>
        <dbReference type="EMBL" id="CAE0809612.1"/>
    </source>
</evidence>
<dbReference type="PROSITE" id="PS50294">
    <property type="entry name" value="WD_REPEATS_REGION"/>
    <property type="match status" value="2"/>
</dbReference>
<evidence type="ECO:0000256" key="4">
    <source>
        <dbReference type="SAM" id="MobiDB-lite"/>
    </source>
</evidence>
<dbReference type="PANTHER" id="PTHR22836">
    <property type="entry name" value="WD40 REPEAT PROTEIN"/>
    <property type="match status" value="1"/>
</dbReference>
<feature type="repeat" description="WD" evidence="3">
    <location>
        <begin position="181"/>
        <end position="216"/>
    </location>
</feature>
<protein>
    <recommendedName>
        <fullName evidence="6">Guanine nucleotide-binding protein subunit beta-like protein</fullName>
    </recommendedName>
</protein>
<feature type="region of interest" description="Disordered" evidence="4">
    <location>
        <begin position="439"/>
        <end position="510"/>
    </location>
</feature>
<feature type="repeat" description="WD" evidence="3">
    <location>
        <begin position="231"/>
        <end position="263"/>
    </location>
</feature>
<keyword evidence="1 3" id="KW-0853">WD repeat</keyword>
<gene>
    <name evidence="5" type="ORF">EGYM00163_LOCUS20744</name>
</gene>
<organism evidence="5">
    <name type="scientific">Eutreptiella gymnastica</name>
    <dbReference type="NCBI Taxonomy" id="73025"/>
    <lineage>
        <taxon>Eukaryota</taxon>
        <taxon>Discoba</taxon>
        <taxon>Euglenozoa</taxon>
        <taxon>Euglenida</taxon>
        <taxon>Spirocuta</taxon>
        <taxon>Euglenophyceae</taxon>
        <taxon>Eutreptiales</taxon>
        <taxon>Eutreptiaceae</taxon>
        <taxon>Eutreptiella</taxon>
    </lineage>
</organism>
<dbReference type="GO" id="GO:0031124">
    <property type="term" value="P:mRNA 3'-end processing"/>
    <property type="evidence" value="ECO:0007669"/>
    <property type="project" value="InterPro"/>
</dbReference>
<reference evidence="5" key="1">
    <citation type="submission" date="2021-01" db="EMBL/GenBank/DDBJ databases">
        <authorList>
            <person name="Corre E."/>
            <person name="Pelletier E."/>
            <person name="Niang G."/>
            <person name="Scheremetjew M."/>
            <person name="Finn R."/>
            <person name="Kale V."/>
            <person name="Holt S."/>
            <person name="Cochrane G."/>
            <person name="Meng A."/>
            <person name="Brown T."/>
            <person name="Cohen L."/>
        </authorList>
    </citation>
    <scope>NUCLEOTIDE SEQUENCE</scope>
    <source>
        <strain evidence="5">CCMP1594</strain>
    </source>
</reference>
<evidence type="ECO:0000256" key="2">
    <source>
        <dbReference type="ARBA" id="ARBA00022737"/>
    </source>
</evidence>
<feature type="compositionally biased region" description="Basic and acidic residues" evidence="4">
    <location>
        <begin position="9"/>
        <end position="21"/>
    </location>
</feature>
<dbReference type="Gene3D" id="2.130.10.10">
    <property type="entry name" value="YVTN repeat-like/Quinoprotein amine dehydrogenase"/>
    <property type="match status" value="2"/>
</dbReference>
<dbReference type="GO" id="GO:0005847">
    <property type="term" value="C:mRNA cleavage and polyadenylation specificity factor complex"/>
    <property type="evidence" value="ECO:0007669"/>
    <property type="project" value="TreeGrafter"/>
</dbReference>
<dbReference type="SUPFAM" id="SSF50978">
    <property type="entry name" value="WD40 repeat-like"/>
    <property type="match status" value="1"/>
</dbReference>
<dbReference type="SMART" id="SM00320">
    <property type="entry name" value="WD40"/>
    <property type="match status" value="7"/>
</dbReference>
<dbReference type="InterPro" id="IPR036322">
    <property type="entry name" value="WD40_repeat_dom_sf"/>
</dbReference>
<dbReference type="Pfam" id="PF00400">
    <property type="entry name" value="WD40"/>
    <property type="match status" value="5"/>
</dbReference>
<dbReference type="EMBL" id="HBJA01058566">
    <property type="protein sequence ID" value="CAE0809612.1"/>
    <property type="molecule type" value="Transcribed_RNA"/>
</dbReference>
<feature type="repeat" description="WD" evidence="3">
    <location>
        <begin position="321"/>
        <end position="353"/>
    </location>
</feature>
<sequence length="510" mass="57856">MMNMNPIRMHADPREARPEPVKRARFDESMGRYLGKPVDFYSSIITRQKMRLYLSPRDDPLVVQPSEYHAKDMLPTSALVDRAITSVCTNWVHSYNGYRKRSPVLTCLWTPEGRRLMTGNKQGEVAVLNGFAFNSLHQFSAHTNTAVQSMVWAREGDFMLTGSPDGWVTVWQSSMVSVKEQKCHDDSVQQISISPTDSKFATASADGSLKIWDLETITMDTGAEGSPELVLSGHGNKVNCCDWHPQYSLLASGSNDKLVKLWDPRVSDGRQNHCLNNLLWHRNTVLKVKWNPRIGHQLLSCGKDYTIKLTDIRMMQELYTFDGHKRDVTCIDWHPCHPDLFVSGCADGGIGYWIVGYQDRSAPGHVAGVNKWTNKDKNHGKETCRMVAEVPQAHVTRQLHPSVQVNSSVWDVKWHPLGHMVASVGNDIFCKIWGRSKPGQAADTKEYRPPQTTYGFDERPQFQNFRPSYPSNYNRYNTGPQMLRPGYSTDSRPKDESGKMVVTFNDDDED</sequence>
<dbReference type="InterPro" id="IPR045245">
    <property type="entry name" value="Pfs2-like"/>
</dbReference>
<feature type="region of interest" description="Disordered" evidence="4">
    <location>
        <begin position="1"/>
        <end position="21"/>
    </location>
</feature>
<proteinExistence type="predicted"/>
<accession>A0A7S4CXK8</accession>
<keyword evidence="2" id="KW-0677">Repeat</keyword>